<accession>A0AAF3FB58</accession>
<sequence length="151" mass="16686">MRLFSLMIAEMWIVLEGAGLLDPHARNFLDTPHTVECDGIIYKDNNNGLMQVKMQNSLYPDSMVNPKCRVFIKGGSKVTITGFTTAQSCTSNVRVQMGPTIESVKAQGEKEGTKICKVDAGGSTFVITHGPWVEVTLYSKERNIISFDIEP</sequence>
<name>A0AAF3FB58_9BILA</name>
<feature type="signal peptide" evidence="1">
    <location>
        <begin position="1"/>
        <end position="17"/>
    </location>
</feature>
<dbReference type="WBParaSite" id="MBELARI_LOCUS4156">
    <property type="protein sequence ID" value="MBELARI_LOCUS4156"/>
    <property type="gene ID" value="MBELARI_LOCUS4156"/>
</dbReference>
<proteinExistence type="predicted"/>
<evidence type="ECO:0000313" key="2">
    <source>
        <dbReference type="Proteomes" id="UP000887575"/>
    </source>
</evidence>
<evidence type="ECO:0000313" key="3">
    <source>
        <dbReference type="WBParaSite" id="MBELARI_LOCUS4156"/>
    </source>
</evidence>
<reference evidence="3" key="1">
    <citation type="submission" date="2024-02" db="UniProtKB">
        <authorList>
            <consortium name="WormBaseParasite"/>
        </authorList>
    </citation>
    <scope>IDENTIFICATION</scope>
</reference>
<feature type="chain" id="PRO_5042057516" evidence="1">
    <location>
        <begin position="18"/>
        <end position="151"/>
    </location>
</feature>
<organism evidence="2 3">
    <name type="scientific">Mesorhabditis belari</name>
    <dbReference type="NCBI Taxonomy" id="2138241"/>
    <lineage>
        <taxon>Eukaryota</taxon>
        <taxon>Metazoa</taxon>
        <taxon>Ecdysozoa</taxon>
        <taxon>Nematoda</taxon>
        <taxon>Chromadorea</taxon>
        <taxon>Rhabditida</taxon>
        <taxon>Rhabditina</taxon>
        <taxon>Rhabditomorpha</taxon>
        <taxon>Rhabditoidea</taxon>
        <taxon>Rhabditidae</taxon>
        <taxon>Mesorhabditinae</taxon>
        <taxon>Mesorhabditis</taxon>
    </lineage>
</organism>
<protein>
    <submittedName>
        <fullName evidence="3">Uncharacterized protein</fullName>
    </submittedName>
</protein>
<keyword evidence="2" id="KW-1185">Reference proteome</keyword>
<evidence type="ECO:0000256" key="1">
    <source>
        <dbReference type="SAM" id="SignalP"/>
    </source>
</evidence>
<keyword evidence="1" id="KW-0732">Signal</keyword>
<dbReference type="Proteomes" id="UP000887575">
    <property type="component" value="Unassembled WGS sequence"/>
</dbReference>
<dbReference type="AlphaFoldDB" id="A0AAF3FB58"/>